<sequence length="256" mass="27905">MLIVNFIAYSNARNPNIELLIGVLTRQRDEIGAADKDGKTALHCAAAARSGNAVSRLLGGGAKVDAVGKDIKTVLRYAAASGSEDTVWCLLREDADIKAVGKEGKTALHHAARLGLLNVVQVLVSRGADMETADVNGTGSVATKSELSIAQMVQAVKDQYKEIKEIGDNSDPLLPRELDAQNMDPDHVDALTRIVQADKDECELLSEINRRIRISSEIEVYDLAQEAKDRVKEFRAEATAVAEEIIKQRQEIMDER</sequence>
<evidence type="ECO:0000313" key="5">
    <source>
        <dbReference type="Proteomes" id="UP000729357"/>
    </source>
</evidence>
<dbReference type="Gene3D" id="1.25.40.20">
    <property type="entry name" value="Ankyrin repeat-containing domain"/>
    <property type="match status" value="1"/>
</dbReference>
<evidence type="ECO:0000313" key="4">
    <source>
        <dbReference type="EMBL" id="KAG9989746.1"/>
    </source>
</evidence>
<comment type="caution">
    <text evidence="4">The sequence shown here is derived from an EMBL/GenBank/DDBJ whole genome shotgun (WGS) entry which is preliminary data.</text>
</comment>
<feature type="non-terminal residue" evidence="4">
    <location>
        <position position="1"/>
    </location>
</feature>
<feature type="repeat" description="ANK" evidence="3">
    <location>
        <begin position="37"/>
        <end position="69"/>
    </location>
</feature>
<accession>A0A9P8G328</accession>
<name>A0A9P8G328_AURME</name>
<dbReference type="PROSITE" id="PS50297">
    <property type="entry name" value="ANK_REP_REGION"/>
    <property type="match status" value="2"/>
</dbReference>
<keyword evidence="5" id="KW-1185">Reference proteome</keyword>
<dbReference type="SUPFAM" id="SSF48403">
    <property type="entry name" value="Ankyrin repeat"/>
    <property type="match status" value="1"/>
</dbReference>
<evidence type="ECO:0000256" key="1">
    <source>
        <dbReference type="ARBA" id="ARBA00022737"/>
    </source>
</evidence>
<protein>
    <recommendedName>
        <fullName evidence="6">Ankyrin repeat protein</fullName>
    </recommendedName>
</protein>
<dbReference type="EMBL" id="JAHFXS010000066">
    <property type="protein sequence ID" value="KAG9989746.1"/>
    <property type="molecule type" value="Genomic_DNA"/>
</dbReference>
<dbReference type="Pfam" id="PF12796">
    <property type="entry name" value="Ank_2"/>
    <property type="match status" value="1"/>
</dbReference>
<reference evidence="4" key="2">
    <citation type="submission" date="2021-08" db="EMBL/GenBank/DDBJ databases">
        <authorList>
            <person name="Gostincar C."/>
            <person name="Sun X."/>
            <person name="Song Z."/>
            <person name="Gunde-Cimerman N."/>
        </authorList>
    </citation>
    <scope>NUCLEOTIDE SEQUENCE</scope>
    <source>
        <strain evidence="4">EXF-9298</strain>
    </source>
</reference>
<proteinExistence type="predicted"/>
<keyword evidence="2 3" id="KW-0040">ANK repeat</keyword>
<dbReference type="SMART" id="SM00248">
    <property type="entry name" value="ANK"/>
    <property type="match status" value="3"/>
</dbReference>
<evidence type="ECO:0000256" key="2">
    <source>
        <dbReference type="ARBA" id="ARBA00023043"/>
    </source>
</evidence>
<dbReference type="Proteomes" id="UP000729357">
    <property type="component" value="Unassembled WGS sequence"/>
</dbReference>
<dbReference type="OrthoDB" id="539213at2759"/>
<dbReference type="PROSITE" id="PS50088">
    <property type="entry name" value="ANK_REPEAT"/>
    <property type="match status" value="2"/>
</dbReference>
<dbReference type="PANTHER" id="PTHR24171">
    <property type="entry name" value="ANKYRIN REPEAT DOMAIN-CONTAINING PROTEIN 39-RELATED"/>
    <property type="match status" value="1"/>
</dbReference>
<feature type="repeat" description="ANK" evidence="3">
    <location>
        <begin position="103"/>
        <end position="135"/>
    </location>
</feature>
<reference evidence="4" key="1">
    <citation type="journal article" date="2021" name="J Fungi (Basel)">
        <title>Virulence traits and population genomics of the black yeast Aureobasidium melanogenum.</title>
        <authorList>
            <person name="Cernosa A."/>
            <person name="Sun X."/>
            <person name="Gostincar C."/>
            <person name="Fang C."/>
            <person name="Gunde-Cimerman N."/>
            <person name="Song Z."/>
        </authorList>
    </citation>
    <scope>NUCLEOTIDE SEQUENCE</scope>
    <source>
        <strain evidence="4">EXF-9298</strain>
    </source>
</reference>
<keyword evidence="1" id="KW-0677">Repeat</keyword>
<gene>
    <name evidence="4" type="ORF">KCU98_g1663</name>
</gene>
<dbReference type="InterPro" id="IPR036770">
    <property type="entry name" value="Ankyrin_rpt-contain_sf"/>
</dbReference>
<dbReference type="InterPro" id="IPR002110">
    <property type="entry name" value="Ankyrin_rpt"/>
</dbReference>
<dbReference type="AlphaFoldDB" id="A0A9P8G328"/>
<organism evidence="4 5">
    <name type="scientific">Aureobasidium melanogenum</name>
    <name type="common">Aureobasidium pullulans var. melanogenum</name>
    <dbReference type="NCBI Taxonomy" id="46634"/>
    <lineage>
        <taxon>Eukaryota</taxon>
        <taxon>Fungi</taxon>
        <taxon>Dikarya</taxon>
        <taxon>Ascomycota</taxon>
        <taxon>Pezizomycotina</taxon>
        <taxon>Dothideomycetes</taxon>
        <taxon>Dothideomycetidae</taxon>
        <taxon>Dothideales</taxon>
        <taxon>Saccotheciaceae</taxon>
        <taxon>Aureobasidium</taxon>
    </lineage>
</organism>
<evidence type="ECO:0000256" key="3">
    <source>
        <dbReference type="PROSITE-ProRule" id="PRU00023"/>
    </source>
</evidence>
<evidence type="ECO:0008006" key="6">
    <source>
        <dbReference type="Google" id="ProtNLM"/>
    </source>
</evidence>